<evidence type="ECO:0000256" key="2">
    <source>
        <dbReference type="ARBA" id="ARBA00022884"/>
    </source>
</evidence>
<dbReference type="GO" id="GO:0019843">
    <property type="term" value="F:rRNA binding"/>
    <property type="evidence" value="ECO:0007669"/>
    <property type="project" value="UniProtKB-KW"/>
</dbReference>
<organism evidence="7 8">
    <name type="scientific">Candidatus Roizmanbacteria bacterium RIFCSPHIGHO2_01_FULL_39_12c</name>
    <dbReference type="NCBI Taxonomy" id="1802031"/>
    <lineage>
        <taxon>Bacteria</taxon>
        <taxon>Candidatus Roizmaniibacteriota</taxon>
    </lineage>
</organism>
<dbReference type="SUPFAM" id="SSF46992">
    <property type="entry name" value="Ribosomal protein S20"/>
    <property type="match status" value="1"/>
</dbReference>
<evidence type="ECO:0000313" key="8">
    <source>
        <dbReference type="Proteomes" id="UP000177208"/>
    </source>
</evidence>
<dbReference type="AlphaFoldDB" id="A0A1F7GB25"/>
<proteinExistence type="predicted"/>
<dbReference type="Proteomes" id="UP000177208">
    <property type="component" value="Unassembled WGS sequence"/>
</dbReference>
<sequence>MPIIKSAKKKLRQDKKRTRNNLRYELAFKKVLDQAKKHKKADKAFKKSEFLKNAYSVIDKAAKVKVIHKNKAARLKARVSKFVQ</sequence>
<keyword evidence="2" id="KW-0694">RNA-binding</keyword>
<dbReference type="Gene3D" id="1.20.58.110">
    <property type="entry name" value="Ribosomal protein S20"/>
    <property type="match status" value="1"/>
</dbReference>
<comment type="caution">
    <text evidence="7">The sequence shown here is derived from an EMBL/GenBank/DDBJ whole genome shotgun (WGS) entry which is preliminary data.</text>
</comment>
<keyword evidence="3 7" id="KW-0689">Ribosomal protein</keyword>
<dbReference type="InterPro" id="IPR002583">
    <property type="entry name" value="Ribosomal_bS20"/>
</dbReference>
<evidence type="ECO:0000256" key="4">
    <source>
        <dbReference type="ARBA" id="ARBA00023274"/>
    </source>
</evidence>
<dbReference type="Pfam" id="PF01649">
    <property type="entry name" value="Ribosomal_S20p"/>
    <property type="match status" value="1"/>
</dbReference>
<evidence type="ECO:0000313" key="7">
    <source>
        <dbReference type="EMBL" id="OGK16077.1"/>
    </source>
</evidence>
<reference evidence="7 8" key="1">
    <citation type="journal article" date="2016" name="Nat. Commun.">
        <title>Thousands of microbial genomes shed light on interconnected biogeochemical processes in an aquifer system.</title>
        <authorList>
            <person name="Anantharaman K."/>
            <person name="Brown C.T."/>
            <person name="Hug L.A."/>
            <person name="Sharon I."/>
            <person name="Castelle C.J."/>
            <person name="Probst A.J."/>
            <person name="Thomas B.C."/>
            <person name="Singh A."/>
            <person name="Wilkins M.J."/>
            <person name="Karaoz U."/>
            <person name="Brodie E.L."/>
            <person name="Williams K.H."/>
            <person name="Hubbard S.S."/>
            <person name="Banfield J.F."/>
        </authorList>
    </citation>
    <scope>NUCLEOTIDE SEQUENCE [LARGE SCALE GENOMIC DNA]</scope>
</reference>
<dbReference type="NCBIfam" id="TIGR00029">
    <property type="entry name" value="S20"/>
    <property type="match status" value="1"/>
</dbReference>
<dbReference type="GO" id="GO:0003735">
    <property type="term" value="F:structural constituent of ribosome"/>
    <property type="evidence" value="ECO:0007669"/>
    <property type="project" value="InterPro"/>
</dbReference>
<keyword evidence="4" id="KW-0687">Ribonucleoprotein</keyword>
<gene>
    <name evidence="7" type="ORF">A2774_01760</name>
</gene>
<dbReference type="InterPro" id="IPR036510">
    <property type="entry name" value="Ribosomal_bS20_sf"/>
</dbReference>
<keyword evidence="1" id="KW-0699">rRNA-binding</keyword>
<evidence type="ECO:0000256" key="5">
    <source>
        <dbReference type="ARBA" id="ARBA00035136"/>
    </source>
</evidence>
<evidence type="ECO:0000256" key="6">
    <source>
        <dbReference type="ARBA" id="ARBA00035343"/>
    </source>
</evidence>
<accession>A0A1F7GB25</accession>
<protein>
    <recommendedName>
        <fullName evidence="5">Small ribosomal subunit protein bS20</fullName>
    </recommendedName>
    <alternativeName>
        <fullName evidence="6">30S ribosomal protein S20</fullName>
    </alternativeName>
</protein>
<dbReference type="GO" id="GO:1990904">
    <property type="term" value="C:ribonucleoprotein complex"/>
    <property type="evidence" value="ECO:0007669"/>
    <property type="project" value="UniProtKB-KW"/>
</dbReference>
<name>A0A1F7GB25_9BACT</name>
<evidence type="ECO:0000256" key="1">
    <source>
        <dbReference type="ARBA" id="ARBA00022730"/>
    </source>
</evidence>
<dbReference type="GO" id="GO:0006412">
    <property type="term" value="P:translation"/>
    <property type="evidence" value="ECO:0007669"/>
    <property type="project" value="InterPro"/>
</dbReference>
<dbReference type="EMBL" id="MFZG01000027">
    <property type="protein sequence ID" value="OGK16077.1"/>
    <property type="molecule type" value="Genomic_DNA"/>
</dbReference>
<dbReference type="GO" id="GO:0005840">
    <property type="term" value="C:ribosome"/>
    <property type="evidence" value="ECO:0007669"/>
    <property type="project" value="UniProtKB-KW"/>
</dbReference>
<evidence type="ECO:0000256" key="3">
    <source>
        <dbReference type="ARBA" id="ARBA00022980"/>
    </source>
</evidence>